<dbReference type="EMBL" id="LR796812">
    <property type="protein sequence ID" value="CAB4167914.1"/>
    <property type="molecule type" value="Genomic_DNA"/>
</dbReference>
<protein>
    <submittedName>
        <fullName evidence="2">Uncharacterized protein</fullName>
    </submittedName>
</protein>
<dbReference type="EMBL" id="LR797513">
    <property type="protein sequence ID" value="CAB4222560.1"/>
    <property type="molecule type" value="Genomic_DNA"/>
</dbReference>
<evidence type="ECO:0000313" key="2">
    <source>
        <dbReference type="EMBL" id="CAB4195617.1"/>
    </source>
</evidence>
<accession>A0A6J5RMX3</accession>
<evidence type="ECO:0000313" key="3">
    <source>
        <dbReference type="EMBL" id="CAB4222560.1"/>
    </source>
</evidence>
<gene>
    <name evidence="2" type="ORF">UFOVP1293_46</name>
    <name evidence="3" type="ORF">UFOVP1644_64</name>
    <name evidence="1" type="ORF">UFOVP860_65</name>
</gene>
<organism evidence="2">
    <name type="scientific">uncultured Caudovirales phage</name>
    <dbReference type="NCBI Taxonomy" id="2100421"/>
    <lineage>
        <taxon>Viruses</taxon>
        <taxon>Duplodnaviria</taxon>
        <taxon>Heunggongvirae</taxon>
        <taxon>Uroviricota</taxon>
        <taxon>Caudoviricetes</taxon>
        <taxon>Peduoviridae</taxon>
        <taxon>Maltschvirus</taxon>
        <taxon>Maltschvirus maltsch</taxon>
    </lineage>
</organism>
<proteinExistence type="predicted"/>
<sequence>MIDPAIRAESSAVHRALHKVDARAFVDALRAAESVAISNGLTPRAAADVERVVVHQVALALGVRT</sequence>
<reference evidence="2" key="1">
    <citation type="submission" date="2020-05" db="EMBL/GenBank/DDBJ databases">
        <authorList>
            <person name="Chiriac C."/>
            <person name="Salcher M."/>
            <person name="Ghai R."/>
            <person name="Kavagutti S V."/>
        </authorList>
    </citation>
    <scope>NUCLEOTIDE SEQUENCE</scope>
</reference>
<dbReference type="EMBL" id="LR797244">
    <property type="protein sequence ID" value="CAB4195617.1"/>
    <property type="molecule type" value="Genomic_DNA"/>
</dbReference>
<evidence type="ECO:0000313" key="1">
    <source>
        <dbReference type="EMBL" id="CAB4167914.1"/>
    </source>
</evidence>
<name>A0A6J5RMX3_9CAUD</name>